<feature type="region of interest" description="Disordered" evidence="1">
    <location>
        <begin position="18"/>
        <end position="41"/>
    </location>
</feature>
<organism evidence="2 3">
    <name type="scientific">Trichoderma longibrachiatum ATCC 18648</name>
    <dbReference type="NCBI Taxonomy" id="983965"/>
    <lineage>
        <taxon>Eukaryota</taxon>
        <taxon>Fungi</taxon>
        <taxon>Dikarya</taxon>
        <taxon>Ascomycota</taxon>
        <taxon>Pezizomycotina</taxon>
        <taxon>Sordariomycetes</taxon>
        <taxon>Hypocreomycetidae</taxon>
        <taxon>Hypocreales</taxon>
        <taxon>Hypocreaceae</taxon>
        <taxon>Trichoderma</taxon>
    </lineage>
</organism>
<gene>
    <name evidence="2" type="ORF">M440DRAFT_1035334</name>
</gene>
<protein>
    <submittedName>
        <fullName evidence="2">Uncharacterized protein</fullName>
    </submittedName>
</protein>
<accession>A0A2T4BZP6</accession>
<dbReference type="EMBL" id="KZ679135">
    <property type="protein sequence ID" value="PTB74801.1"/>
    <property type="molecule type" value="Genomic_DNA"/>
</dbReference>
<dbReference type="Proteomes" id="UP000240760">
    <property type="component" value="Unassembled WGS sequence"/>
</dbReference>
<name>A0A2T4BZP6_TRILO</name>
<evidence type="ECO:0000313" key="3">
    <source>
        <dbReference type="Proteomes" id="UP000240760"/>
    </source>
</evidence>
<keyword evidence="3" id="KW-1185">Reference proteome</keyword>
<evidence type="ECO:0000256" key="1">
    <source>
        <dbReference type="SAM" id="MobiDB-lite"/>
    </source>
</evidence>
<sequence>MIPPRRAQRVSPSALASLYSTTSTRPKSTATSSSFSQEANERCVPWEDVDEKTIMEGVCQEELVLVLARAAPAVLAALDGGGGADDAVFGVFVLFEINVIIRLNNMDDIVSHFESWSAKLEIK</sequence>
<reference evidence="2 3" key="1">
    <citation type="submission" date="2016-07" db="EMBL/GenBank/DDBJ databases">
        <title>Multiple horizontal gene transfer events from other fungi enriched the ability of initially mycotrophic Trichoderma (Ascomycota) to feed on dead plant biomass.</title>
        <authorList>
            <consortium name="DOE Joint Genome Institute"/>
            <person name="Aerts A."/>
            <person name="Atanasova L."/>
            <person name="Chenthamara K."/>
            <person name="Zhang J."/>
            <person name="Grujic M."/>
            <person name="Henrissat B."/>
            <person name="Kuo A."/>
            <person name="Salamov A."/>
            <person name="Lipzen A."/>
            <person name="Labutti K."/>
            <person name="Barry K."/>
            <person name="Miao Y."/>
            <person name="Rahimi M.J."/>
            <person name="Shen Q."/>
            <person name="Grigoriev I.V."/>
            <person name="Kubicek C.P."/>
            <person name="Druzhinina I.S."/>
        </authorList>
    </citation>
    <scope>NUCLEOTIDE SEQUENCE [LARGE SCALE GENOMIC DNA]</scope>
    <source>
        <strain evidence="2 3">ATCC 18648</strain>
    </source>
</reference>
<proteinExistence type="predicted"/>
<dbReference type="AlphaFoldDB" id="A0A2T4BZP6"/>
<feature type="compositionally biased region" description="Polar residues" evidence="1">
    <location>
        <begin position="25"/>
        <end position="38"/>
    </location>
</feature>
<evidence type="ECO:0000313" key="2">
    <source>
        <dbReference type="EMBL" id="PTB74801.1"/>
    </source>
</evidence>